<feature type="signal peptide" evidence="1">
    <location>
        <begin position="1"/>
        <end position="22"/>
    </location>
</feature>
<feature type="domain" description="YtkA-like" evidence="2">
    <location>
        <begin position="45"/>
        <end position="112"/>
    </location>
</feature>
<dbReference type="Pfam" id="PF13115">
    <property type="entry name" value="YtkA"/>
    <property type="match status" value="1"/>
</dbReference>
<dbReference type="EMBL" id="CP003235">
    <property type="protein sequence ID" value="AFC31791.1"/>
    <property type="molecule type" value="Genomic_DNA"/>
</dbReference>
<gene>
    <name evidence="3" type="ORF">PM3016_5063</name>
</gene>
<reference evidence="3 4" key="1">
    <citation type="journal article" date="2012" name="J. Bacteriol.">
        <title>Complete Genome Sequence of Paenibacillus mucilaginosus 3016, a Bacterium Functional as Microbial Fertilizer.</title>
        <authorList>
            <person name="Ma M."/>
            <person name="Wang Z."/>
            <person name="Li L."/>
            <person name="Jiang X."/>
            <person name="Guan D."/>
            <person name="Cao F."/>
            <person name="Chen H."/>
            <person name="Wang X."/>
            <person name="Shen D."/>
            <person name="Du B."/>
            <person name="Li J."/>
        </authorList>
    </citation>
    <scope>NUCLEOTIDE SEQUENCE [LARGE SCALE GENOMIC DNA]</scope>
    <source>
        <strain evidence="3 4">3016</strain>
    </source>
</reference>
<organism evidence="3 4">
    <name type="scientific">Paenibacillus mucilaginosus 3016</name>
    <dbReference type="NCBI Taxonomy" id="1116391"/>
    <lineage>
        <taxon>Bacteria</taxon>
        <taxon>Bacillati</taxon>
        <taxon>Bacillota</taxon>
        <taxon>Bacilli</taxon>
        <taxon>Bacillales</taxon>
        <taxon>Paenibacillaceae</taxon>
        <taxon>Paenibacillus</taxon>
    </lineage>
</organism>
<sequence>MRNWLKGGLLTAGAAAAALLWAAGGAWPGGAAEEADPPYREFAAGEYKVEVALPGVPAQVLQENPLAVSVRNAAGAPVSGAAVQVDITMPGMFCGTSSSELQETEPGRYTGSGIPLMPGRQTAGVTVRLPGGESLQVSFPFSAER</sequence>
<protein>
    <recommendedName>
        <fullName evidence="2">YtkA-like domain-containing protein</fullName>
    </recommendedName>
</protein>
<dbReference type="RefSeq" id="WP_014371387.1">
    <property type="nucleotide sequence ID" value="NC_016935.1"/>
</dbReference>
<dbReference type="KEGG" id="pmq:PM3016_5063"/>
<evidence type="ECO:0000313" key="3">
    <source>
        <dbReference type="EMBL" id="AFC31791.1"/>
    </source>
</evidence>
<evidence type="ECO:0000256" key="1">
    <source>
        <dbReference type="SAM" id="SignalP"/>
    </source>
</evidence>
<keyword evidence="1" id="KW-0732">Signal</keyword>
<dbReference type="AlphaFoldDB" id="H6NP81"/>
<accession>H6NP81</accession>
<proteinExistence type="predicted"/>
<feature type="chain" id="PRO_5039307202" description="YtkA-like domain-containing protein" evidence="1">
    <location>
        <begin position="23"/>
        <end position="145"/>
    </location>
</feature>
<dbReference type="InterPro" id="IPR032693">
    <property type="entry name" value="YtkA-like_dom"/>
</dbReference>
<evidence type="ECO:0000259" key="2">
    <source>
        <dbReference type="Pfam" id="PF13115"/>
    </source>
</evidence>
<evidence type="ECO:0000313" key="4">
    <source>
        <dbReference type="Proteomes" id="UP000007523"/>
    </source>
</evidence>
<keyword evidence="4" id="KW-1185">Reference proteome</keyword>
<dbReference type="HOGENOM" id="CLU_1784958_0_0_9"/>
<dbReference type="Proteomes" id="UP000007523">
    <property type="component" value="Chromosome"/>
</dbReference>
<dbReference type="STRING" id="1116391.PM3016_5063"/>
<name>H6NP81_9BACL</name>